<dbReference type="RefSeq" id="WP_397086822.1">
    <property type="nucleotide sequence ID" value="NZ_JBITGY010000009.1"/>
</dbReference>
<dbReference type="Proteomes" id="UP001612741">
    <property type="component" value="Unassembled WGS sequence"/>
</dbReference>
<name>A0ABW7Z170_9ACTN</name>
<keyword evidence="1" id="KW-0472">Membrane</keyword>
<keyword evidence="1" id="KW-1133">Transmembrane helix</keyword>
<accession>A0ABW7Z170</accession>
<sequence>MSSIDGPWVTGAFLGVRRRRRWVIAVLVIGLMILGGIILPSRIQPLTDDPAAFGDDLAGVMVRIRQENTRVEKEHPGAYVTIVALFPMSGLVSEITMSRQTIRRGLQGIYVAQFWRNRLPEARPYVKVLVGSNGPKDWEATLADLDGRADAERVVAVTGLGASTAITRRSIAALSERKFAMTAAVITSDEFRKFSGLARVAPLNSDQAVKVLQLARDFHPRLRAVVVKDSNPNDSYVKTLGDYFAGAMRPEEVEDKLTFDAGAASPGTVLGLNAERICNSTANTVLYAGRNDHLPALMAGLSARARCIERRITVISGDDVAELNAPKSPQMWGDQSITLFYTALAHSEGIREAVAGRVIEAMKQRFRKGVTNSYLTLFPGEDTNDGMAIVHHDAMYVAIEAVDKFTHQIPGRADVASMLTSGTLVVDGASGQIRINAGGDAVDKDIPVLQLGPDGSTTFSRWATE</sequence>
<dbReference type="InterPro" id="IPR028082">
    <property type="entry name" value="Peripla_BP_I"/>
</dbReference>
<dbReference type="SUPFAM" id="SSF53822">
    <property type="entry name" value="Periplasmic binding protein-like I"/>
    <property type="match status" value="1"/>
</dbReference>
<organism evidence="2 3">
    <name type="scientific">Nonomuraea typhae</name>
    <dbReference type="NCBI Taxonomy" id="2603600"/>
    <lineage>
        <taxon>Bacteria</taxon>
        <taxon>Bacillati</taxon>
        <taxon>Actinomycetota</taxon>
        <taxon>Actinomycetes</taxon>
        <taxon>Streptosporangiales</taxon>
        <taxon>Streptosporangiaceae</taxon>
        <taxon>Nonomuraea</taxon>
    </lineage>
</organism>
<protein>
    <submittedName>
        <fullName evidence="2">ABC transporter substrate-binding protein</fullName>
    </submittedName>
</protein>
<evidence type="ECO:0000256" key="1">
    <source>
        <dbReference type="SAM" id="Phobius"/>
    </source>
</evidence>
<feature type="transmembrane region" description="Helical" evidence="1">
    <location>
        <begin position="21"/>
        <end position="39"/>
    </location>
</feature>
<comment type="caution">
    <text evidence="2">The sequence shown here is derived from an EMBL/GenBank/DDBJ whole genome shotgun (WGS) entry which is preliminary data.</text>
</comment>
<reference evidence="2 3" key="1">
    <citation type="submission" date="2024-10" db="EMBL/GenBank/DDBJ databases">
        <title>The Natural Products Discovery Center: Release of the First 8490 Sequenced Strains for Exploring Actinobacteria Biosynthetic Diversity.</title>
        <authorList>
            <person name="Kalkreuter E."/>
            <person name="Kautsar S.A."/>
            <person name="Yang D."/>
            <person name="Bader C.D."/>
            <person name="Teijaro C.N."/>
            <person name="Fluegel L."/>
            <person name="Davis C.M."/>
            <person name="Simpson J.R."/>
            <person name="Lauterbach L."/>
            <person name="Steele A.D."/>
            <person name="Gui C."/>
            <person name="Meng S."/>
            <person name="Li G."/>
            <person name="Viehrig K."/>
            <person name="Ye F."/>
            <person name="Su P."/>
            <person name="Kiefer A.F."/>
            <person name="Nichols A."/>
            <person name="Cepeda A.J."/>
            <person name="Yan W."/>
            <person name="Fan B."/>
            <person name="Jiang Y."/>
            <person name="Adhikari A."/>
            <person name="Zheng C.-J."/>
            <person name="Schuster L."/>
            <person name="Cowan T.M."/>
            <person name="Smanski M.J."/>
            <person name="Chevrette M.G."/>
            <person name="De Carvalho L.P.S."/>
            <person name="Shen B."/>
        </authorList>
    </citation>
    <scope>NUCLEOTIDE SEQUENCE [LARGE SCALE GENOMIC DNA]</scope>
    <source>
        <strain evidence="2 3">NPDC050545</strain>
    </source>
</reference>
<proteinExistence type="predicted"/>
<dbReference type="Gene3D" id="3.40.50.2300">
    <property type="match status" value="2"/>
</dbReference>
<gene>
    <name evidence="2" type="ORF">ACIBG2_31355</name>
</gene>
<keyword evidence="1" id="KW-0812">Transmembrane</keyword>
<dbReference type="EMBL" id="JBITGY010000009">
    <property type="protein sequence ID" value="MFI6501915.1"/>
    <property type="molecule type" value="Genomic_DNA"/>
</dbReference>
<keyword evidence="3" id="KW-1185">Reference proteome</keyword>
<evidence type="ECO:0000313" key="2">
    <source>
        <dbReference type="EMBL" id="MFI6501915.1"/>
    </source>
</evidence>
<evidence type="ECO:0000313" key="3">
    <source>
        <dbReference type="Proteomes" id="UP001612741"/>
    </source>
</evidence>